<evidence type="ECO:0000256" key="1">
    <source>
        <dbReference type="SAM" id="SignalP"/>
    </source>
</evidence>
<feature type="chain" id="PRO_5011239827" evidence="1">
    <location>
        <begin position="28"/>
        <end position="145"/>
    </location>
</feature>
<evidence type="ECO:0000313" key="3">
    <source>
        <dbReference type="Proteomes" id="UP000196708"/>
    </source>
</evidence>
<evidence type="ECO:0000313" key="2">
    <source>
        <dbReference type="EMBL" id="ASA56961.1"/>
    </source>
</evidence>
<dbReference type="AlphaFoldDB" id="A0A1Z2SIG3"/>
<accession>A0A1Z2SIG3</accession>
<proteinExistence type="predicted"/>
<feature type="signal peptide" evidence="1">
    <location>
        <begin position="1"/>
        <end position="27"/>
    </location>
</feature>
<dbReference type="EMBL" id="CP018835">
    <property type="protein sequence ID" value="ASA56961.1"/>
    <property type="molecule type" value="Genomic_DNA"/>
</dbReference>
<organism evidence="2 3">
    <name type="scientific">Vibrio gazogenes</name>
    <dbReference type="NCBI Taxonomy" id="687"/>
    <lineage>
        <taxon>Bacteria</taxon>
        <taxon>Pseudomonadati</taxon>
        <taxon>Pseudomonadota</taxon>
        <taxon>Gammaproteobacteria</taxon>
        <taxon>Vibrionales</taxon>
        <taxon>Vibrionaceae</taxon>
        <taxon>Vibrio</taxon>
    </lineage>
</organism>
<sequence>MKYKISTCISIVYFVFACFFINSNVNANDIDAKINNIINDESWSDNYRNSLSRVYKKGPNFNHNDYVFTLGCGGGVICGYIFDSSTLSVVDFPTEFLIDGFNAHYNKGSNKICFSGRSGFNNKKYKNKCYRLISGELVKEEVCDK</sequence>
<dbReference type="RefSeq" id="WP_021020223.1">
    <property type="nucleotide sequence ID" value="NZ_CP018835.1"/>
</dbReference>
<keyword evidence="1" id="KW-0732">Signal</keyword>
<dbReference type="KEGG" id="vga:BSQ33_15490"/>
<protein>
    <submittedName>
        <fullName evidence="2">Uncharacterized protein</fullName>
    </submittedName>
</protein>
<gene>
    <name evidence="2" type="ORF">BSQ33_15490</name>
</gene>
<dbReference type="OrthoDB" id="5906624at2"/>
<dbReference type="PROSITE" id="PS51257">
    <property type="entry name" value="PROKAR_LIPOPROTEIN"/>
    <property type="match status" value="1"/>
</dbReference>
<reference evidence="2 3" key="1">
    <citation type="submission" date="2016-12" db="EMBL/GenBank/DDBJ databases">
        <authorList>
            <person name="Song W.-J."/>
            <person name="Kurnit D.M."/>
        </authorList>
    </citation>
    <scope>NUCLEOTIDE SEQUENCE [LARGE SCALE GENOMIC DNA]</scope>
    <source>
        <strain evidence="2 3">ATCC 43942</strain>
    </source>
</reference>
<name>A0A1Z2SIG3_VIBGA</name>
<dbReference type="Proteomes" id="UP000196708">
    <property type="component" value="Chromosome 1"/>
</dbReference>